<gene>
    <name evidence="2" type="ORF">L248_0221</name>
</gene>
<sequence>MVILAWAMIVYAVMAEMVVSRHQETGLIQVLTLTLQSVHNQLYFLLPTLGIAWLLVFQRPTHHELFLLVNSHHLSRFLAINVLQMLGIILMGTVISCGLALMTRGNLIVIGSINLPLEATLLTLHFAGVALYLDVLAVLTIIFNKVAAAGLVFTAILGDYLVLQGPASFFMVIFLG</sequence>
<keyword evidence="1" id="KW-0812">Transmembrane</keyword>
<dbReference type="AlphaFoldDB" id="U4TZ02"/>
<protein>
    <submittedName>
        <fullName evidence="2">Uncharacterized protein</fullName>
    </submittedName>
</protein>
<organism evidence="2 3">
    <name type="scientific">Schleiferilactobacillus shenzhenensis LY-73</name>
    <dbReference type="NCBI Taxonomy" id="1231336"/>
    <lineage>
        <taxon>Bacteria</taxon>
        <taxon>Bacillati</taxon>
        <taxon>Bacillota</taxon>
        <taxon>Bacilli</taxon>
        <taxon>Lactobacillales</taxon>
        <taxon>Lactobacillaceae</taxon>
        <taxon>Schleiferilactobacillus</taxon>
    </lineage>
</organism>
<evidence type="ECO:0000256" key="1">
    <source>
        <dbReference type="SAM" id="Phobius"/>
    </source>
</evidence>
<feature type="transmembrane region" description="Helical" evidence="1">
    <location>
        <begin position="122"/>
        <end position="143"/>
    </location>
</feature>
<feature type="transmembrane region" description="Helical" evidence="1">
    <location>
        <begin position="150"/>
        <end position="175"/>
    </location>
</feature>
<proteinExistence type="predicted"/>
<dbReference type="Proteomes" id="UP000030647">
    <property type="component" value="Unassembled WGS sequence"/>
</dbReference>
<dbReference type="STRING" id="1231336.L248_0221"/>
<dbReference type="EMBL" id="KI271582">
    <property type="protein sequence ID" value="ERL66542.1"/>
    <property type="molecule type" value="Genomic_DNA"/>
</dbReference>
<feature type="transmembrane region" description="Helical" evidence="1">
    <location>
        <begin position="39"/>
        <end position="57"/>
    </location>
</feature>
<dbReference type="HOGENOM" id="CLU_1523322_0_0_9"/>
<evidence type="ECO:0000313" key="2">
    <source>
        <dbReference type="EMBL" id="ERL66542.1"/>
    </source>
</evidence>
<keyword evidence="1" id="KW-0472">Membrane</keyword>
<keyword evidence="1" id="KW-1133">Transmembrane helix</keyword>
<reference evidence="3" key="1">
    <citation type="journal article" date="2013" name="Genome Announc.">
        <title>Whole-Genome Sequencing of Lactobacillus shenzhenensis Strain LY-73T.</title>
        <authorList>
            <person name="Lin Z."/>
            <person name="Liu Z."/>
            <person name="Yang R."/>
            <person name="Zou Y."/>
            <person name="Wan D."/>
            <person name="Chen J."/>
            <person name="Guo M."/>
            <person name="Zhao J."/>
            <person name="Fang C."/>
            <person name="Yang R."/>
            <person name="Liu F."/>
        </authorList>
    </citation>
    <scope>NUCLEOTIDE SEQUENCE [LARGE SCALE GENOMIC DNA]</scope>
    <source>
        <strain evidence="3">LY-73</strain>
    </source>
</reference>
<keyword evidence="3" id="KW-1185">Reference proteome</keyword>
<accession>U4TZ02</accession>
<feature type="transmembrane region" description="Helical" evidence="1">
    <location>
        <begin position="78"/>
        <end position="102"/>
    </location>
</feature>
<evidence type="ECO:0000313" key="3">
    <source>
        <dbReference type="Proteomes" id="UP000030647"/>
    </source>
</evidence>
<name>U4TZ02_9LACO</name>